<dbReference type="InterPro" id="IPR050490">
    <property type="entry name" value="Bact_solute-bd_prot1"/>
</dbReference>
<name>A0ABR5A035_9BACL</name>
<dbReference type="EMBL" id="JXAL01000033">
    <property type="protein sequence ID" value="KIL34436.1"/>
    <property type="molecule type" value="Genomic_DNA"/>
</dbReference>
<dbReference type="PANTHER" id="PTHR43649:SF12">
    <property type="entry name" value="DIACETYLCHITOBIOSE BINDING PROTEIN DASA"/>
    <property type="match status" value="1"/>
</dbReference>
<keyword evidence="2" id="KW-1185">Reference proteome</keyword>
<gene>
    <name evidence="1" type="ORF">SD71_19785</name>
</gene>
<evidence type="ECO:0008006" key="3">
    <source>
        <dbReference type="Google" id="ProtNLM"/>
    </source>
</evidence>
<accession>A0ABR5A035</accession>
<dbReference type="Proteomes" id="UP000054526">
    <property type="component" value="Unassembled WGS sequence"/>
</dbReference>
<sequence>MSPSASASASASASPAELSGELKVMVPGGGNYLKHVNDYVAKKFNEEHPGVKIEVVQEPEGGNLAPLISANNLPDIYIGVFGYQPAKFAKDKLIVDMKDMPGSEDLFSRIQPQFVHEDFGGRYYVPWNATTQLMIYNKDLFREAGLDPEKPPVTFDQYLQYAKQINELPKRKDGAKVYGDYFWNEALTWGGWYWTMNAQIYYNFNDGKFGLMNGLGTDVVLDKPEAKMAEFLNFMKEAQKYAPQSSKDNDFFKRDKGMWLQFGYGWMANLATAKDKPMEIGKDVGIAPIPVQKEGDTSWSTLDGRSLMIFKSNPDREKLAFEFIKFMMKDEINLESLKVMAQLPTLTSLVNDSYFQRPEVKPFVDQLAHVIPNESIPAVDDVANAFLSNYTLFVVKGEGTAEDTVKKIAAEARTKLKP</sequence>
<dbReference type="InterPro" id="IPR006059">
    <property type="entry name" value="SBP"/>
</dbReference>
<reference evidence="1 2" key="1">
    <citation type="submission" date="2014-12" db="EMBL/GenBank/DDBJ databases">
        <title>Draft genome sequence of Cohnella kolymensis strain B-2846.</title>
        <authorList>
            <person name="Karlyshev A.V."/>
            <person name="Kudryashova E.B."/>
        </authorList>
    </citation>
    <scope>NUCLEOTIDE SEQUENCE [LARGE SCALE GENOMIC DNA]</scope>
    <source>
        <strain evidence="1 2">VKM B-2846</strain>
    </source>
</reference>
<comment type="caution">
    <text evidence="1">The sequence shown here is derived from an EMBL/GenBank/DDBJ whole genome shotgun (WGS) entry which is preliminary data.</text>
</comment>
<dbReference type="SUPFAM" id="SSF53850">
    <property type="entry name" value="Periplasmic binding protein-like II"/>
    <property type="match status" value="1"/>
</dbReference>
<evidence type="ECO:0000313" key="2">
    <source>
        <dbReference type="Proteomes" id="UP000054526"/>
    </source>
</evidence>
<dbReference type="Pfam" id="PF01547">
    <property type="entry name" value="SBP_bac_1"/>
    <property type="match status" value="1"/>
</dbReference>
<proteinExistence type="predicted"/>
<organism evidence="1 2">
    <name type="scientific">Cohnella kolymensis</name>
    <dbReference type="NCBI Taxonomy" id="1590652"/>
    <lineage>
        <taxon>Bacteria</taxon>
        <taxon>Bacillati</taxon>
        <taxon>Bacillota</taxon>
        <taxon>Bacilli</taxon>
        <taxon>Bacillales</taxon>
        <taxon>Paenibacillaceae</taxon>
        <taxon>Cohnella</taxon>
    </lineage>
</organism>
<evidence type="ECO:0000313" key="1">
    <source>
        <dbReference type="EMBL" id="KIL34436.1"/>
    </source>
</evidence>
<dbReference type="PANTHER" id="PTHR43649">
    <property type="entry name" value="ARABINOSE-BINDING PROTEIN-RELATED"/>
    <property type="match status" value="1"/>
</dbReference>
<protein>
    <recommendedName>
        <fullName evidence="3">ABC transporter substrate-binding protein</fullName>
    </recommendedName>
</protein>
<dbReference type="Gene3D" id="3.40.190.10">
    <property type="entry name" value="Periplasmic binding protein-like II"/>
    <property type="match status" value="1"/>
</dbReference>